<evidence type="ECO:0000313" key="1">
    <source>
        <dbReference type="EMBL" id="ETW36790.1"/>
    </source>
</evidence>
<gene>
    <name evidence="1" type="ORF">PFTANZ_02511</name>
</gene>
<accession>A0A024W8E0</accession>
<dbReference type="EMBL" id="KI926400">
    <property type="protein sequence ID" value="ETW36790.1"/>
    <property type="molecule type" value="Genomic_DNA"/>
</dbReference>
<proteinExistence type="predicted"/>
<organism evidence="1 2">
    <name type="scientific">Plasmodium falciparum Tanzania</name>
    <name type="common">2000708</name>
    <dbReference type="NCBI Taxonomy" id="1036725"/>
    <lineage>
        <taxon>Eukaryota</taxon>
        <taxon>Sar</taxon>
        <taxon>Alveolata</taxon>
        <taxon>Apicomplexa</taxon>
        <taxon>Aconoidasida</taxon>
        <taxon>Haemosporida</taxon>
        <taxon>Plasmodiidae</taxon>
        <taxon>Plasmodium</taxon>
        <taxon>Plasmodium (Laverania)</taxon>
    </lineage>
</organism>
<evidence type="ECO:0000313" key="2">
    <source>
        <dbReference type="Proteomes" id="UP000030708"/>
    </source>
</evidence>
<protein>
    <submittedName>
        <fullName evidence="1">Uncharacterized protein</fullName>
    </submittedName>
</protein>
<sequence>MNCYTYSQIVYESFHVEYTKNDSINIKIYICHCSYSNLKYIPNNMKVYCIKQVNQFLHFRTILINYKIERVYLKQLNINILYLYYKIIAN</sequence>
<reference evidence="1 2" key="1">
    <citation type="submission" date="2013-02" db="EMBL/GenBank/DDBJ databases">
        <title>The Genome Annotation of Plasmodium falciparum Tanzania (2000708).</title>
        <authorList>
            <consortium name="The Broad Institute Genome Sequencing Platform"/>
            <consortium name="The Broad Institute Genome Sequencing Center for Infectious Disease"/>
            <person name="Neafsey D."/>
            <person name="Hoffman S."/>
            <person name="Volkman S."/>
            <person name="Rosenthal P."/>
            <person name="Walker B."/>
            <person name="Young S.K."/>
            <person name="Zeng Q."/>
            <person name="Gargeya S."/>
            <person name="Fitzgerald M."/>
            <person name="Haas B."/>
            <person name="Abouelleil A."/>
            <person name="Allen A.W."/>
            <person name="Alvarado L."/>
            <person name="Arachchi H.M."/>
            <person name="Berlin A.M."/>
            <person name="Chapman S.B."/>
            <person name="Gainer-Dewar J."/>
            <person name="Goldberg J."/>
            <person name="Griggs A."/>
            <person name="Gujja S."/>
            <person name="Hansen M."/>
            <person name="Howarth C."/>
            <person name="Imamovic A."/>
            <person name="Ireland A."/>
            <person name="Larimer J."/>
            <person name="McCowan C."/>
            <person name="Murphy C."/>
            <person name="Pearson M."/>
            <person name="Poon T.W."/>
            <person name="Priest M."/>
            <person name="Roberts A."/>
            <person name="Saif S."/>
            <person name="Shea T."/>
            <person name="Sisk P."/>
            <person name="Sykes S."/>
            <person name="Wortman J."/>
            <person name="Nusbaum C."/>
            <person name="Birren B."/>
        </authorList>
    </citation>
    <scope>NUCLEOTIDE SEQUENCE [LARGE SCALE GENOMIC DNA]</scope>
    <source>
        <strain evidence="2">Tanzania (2000708)</strain>
    </source>
</reference>
<name>A0A024W8E0_PLAFA</name>
<reference evidence="1 2" key="2">
    <citation type="submission" date="2013-02" db="EMBL/GenBank/DDBJ databases">
        <title>The Genome Sequence of Plasmodium falciparum Tanzania (2000708).</title>
        <authorList>
            <consortium name="The Broad Institute Genome Sequencing Platform"/>
            <consortium name="The Broad Institute Genome Sequencing Center for Infectious Disease"/>
            <person name="Neafsey D."/>
            <person name="Cheeseman I."/>
            <person name="Volkman S."/>
            <person name="Adams J."/>
            <person name="Walker B."/>
            <person name="Young S.K."/>
            <person name="Zeng Q."/>
            <person name="Gargeya S."/>
            <person name="Fitzgerald M."/>
            <person name="Haas B."/>
            <person name="Abouelleil A."/>
            <person name="Alvarado L."/>
            <person name="Arachchi H.M."/>
            <person name="Berlin A.M."/>
            <person name="Chapman S.B."/>
            <person name="Dewar J."/>
            <person name="Goldberg J."/>
            <person name="Griggs A."/>
            <person name="Gujja S."/>
            <person name="Hansen M."/>
            <person name="Howarth C."/>
            <person name="Imamovic A."/>
            <person name="Larimer J."/>
            <person name="McCowan C."/>
            <person name="Murphy C."/>
            <person name="Neiman D."/>
            <person name="Pearson M."/>
            <person name="Priest M."/>
            <person name="Roberts A."/>
            <person name="Saif S."/>
            <person name="Shea T."/>
            <person name="Sisk P."/>
            <person name="Sykes S."/>
            <person name="Wortman J."/>
            <person name="Nusbaum C."/>
            <person name="Birren B."/>
        </authorList>
    </citation>
    <scope>NUCLEOTIDE SEQUENCE [LARGE SCALE GENOMIC DNA]</scope>
    <source>
        <strain evidence="2">Tanzania (2000708)</strain>
    </source>
</reference>
<dbReference type="AlphaFoldDB" id="A0A024W8E0"/>
<dbReference type="Proteomes" id="UP000030708">
    <property type="component" value="Unassembled WGS sequence"/>
</dbReference>